<dbReference type="InterPro" id="IPR039424">
    <property type="entry name" value="SBP_5"/>
</dbReference>
<dbReference type="EMBL" id="JBHLWN010000091">
    <property type="protein sequence ID" value="MFC0215377.1"/>
    <property type="molecule type" value="Genomic_DNA"/>
</dbReference>
<comment type="caution">
    <text evidence="6">The sequence shown here is derived from an EMBL/GenBank/DDBJ whole genome shotgun (WGS) entry which is preliminary data.</text>
</comment>
<evidence type="ECO:0000313" key="7">
    <source>
        <dbReference type="Proteomes" id="UP001589776"/>
    </source>
</evidence>
<name>A0ABV6DRV0_9BACL</name>
<evidence type="ECO:0000256" key="1">
    <source>
        <dbReference type="ARBA" id="ARBA00023125"/>
    </source>
</evidence>
<proteinExistence type="predicted"/>
<dbReference type="InterPro" id="IPR000914">
    <property type="entry name" value="SBP_5_dom"/>
</dbReference>
<dbReference type="PANTHER" id="PTHR30290:SF72">
    <property type="entry name" value="HTH-TYPE TRANSCRIPTIONAL REGULATOR SGRR"/>
    <property type="match status" value="1"/>
</dbReference>
<organism evidence="6 7">
    <name type="scientific">Paenibacillus chartarius</name>
    <dbReference type="NCBI Taxonomy" id="747481"/>
    <lineage>
        <taxon>Bacteria</taxon>
        <taxon>Bacillati</taxon>
        <taxon>Bacillota</taxon>
        <taxon>Bacilli</taxon>
        <taxon>Bacillales</taxon>
        <taxon>Paenibacillaceae</taxon>
        <taxon>Paenibacillus</taxon>
    </lineage>
</organism>
<dbReference type="PANTHER" id="PTHR30290">
    <property type="entry name" value="PERIPLASMIC BINDING COMPONENT OF ABC TRANSPORTER"/>
    <property type="match status" value="1"/>
</dbReference>
<sequence>MQLTNYYLQLRTAYVHAAEGEPQRVTLEELAAVLFCTTRNVKLLLKKMSELAWLVWEPGRGRGNASSMTFLVPAAELISRQAVELAQKGDFKSAMELINRYGDRYPLKESFVEWLFSYFGYKAEEKEERRLDSLRFPVFRPIQTLDPIHAFFSNDAHVIDHVFDTLVSFNTRTRSIEPRLAHYWEANEDRTEWTFYLRKHVLFHHGREMTAYDVKFTLQRLMSPAAQSTHIWLFSGVKDIVVLNRTTVRIELNGTNHLFLQHLAETCTSIVPEEICREHGGLFTRMPIGTGPFRIECHDEYLCRLRAFDGYYGERPYLDQVELWVLPEAMPSWRKNPVIVRSVCDAKGFFEPMDRLSQDPGWKQREDEVPGCTLLTFNLDAPGPQRHAKFREAVDLLIDRDGLVRELGGNRLGPAYSFLTYEDDTTVTKPYETNVEKAKALLDEIGYEGEPLRLYSYRKDPDDIGWIAERCALAGIKVETHTLSREEMQKPQRIAEADMIYYGVVLEGLAFTMLGIFLQRTSYVAAHMGRKLRRAVEADVRLLQTLADEGERKAMLRRIEERLKEERAFLFVLRNSHQTAFHESVKGVTVNAHGWVDFRKLFITRSDQQADEPLDPVHNDDENRVYSQPS</sequence>
<keyword evidence="7" id="KW-1185">Reference proteome</keyword>
<dbReference type="SUPFAM" id="SSF53850">
    <property type="entry name" value="Periplasmic binding protein-like II"/>
    <property type="match status" value="1"/>
</dbReference>
<accession>A0ABV6DRV0</accession>
<gene>
    <name evidence="6" type="ORF">ACFFK0_23560</name>
</gene>
<dbReference type="Pfam" id="PF12793">
    <property type="entry name" value="SgrR_N"/>
    <property type="match status" value="1"/>
</dbReference>
<dbReference type="Gene3D" id="3.10.105.10">
    <property type="entry name" value="Dipeptide-binding Protein, Domain 3"/>
    <property type="match status" value="1"/>
</dbReference>
<evidence type="ECO:0000259" key="5">
    <source>
        <dbReference type="Pfam" id="PF12793"/>
    </source>
</evidence>
<keyword evidence="3" id="KW-0472">Membrane</keyword>
<keyword evidence="3" id="KW-1133">Transmembrane helix</keyword>
<dbReference type="RefSeq" id="WP_377472825.1">
    <property type="nucleotide sequence ID" value="NZ_JBHLWN010000091.1"/>
</dbReference>
<dbReference type="Gene3D" id="3.90.76.10">
    <property type="entry name" value="Dipeptide-binding Protein, Domain 1"/>
    <property type="match status" value="1"/>
</dbReference>
<feature type="transmembrane region" description="Helical" evidence="3">
    <location>
        <begin position="499"/>
        <end position="518"/>
    </location>
</feature>
<evidence type="ECO:0000313" key="6">
    <source>
        <dbReference type="EMBL" id="MFC0215377.1"/>
    </source>
</evidence>
<evidence type="ECO:0000256" key="3">
    <source>
        <dbReference type="SAM" id="Phobius"/>
    </source>
</evidence>
<evidence type="ECO:0000256" key="2">
    <source>
        <dbReference type="SAM" id="MobiDB-lite"/>
    </source>
</evidence>
<feature type="region of interest" description="Disordered" evidence="2">
    <location>
        <begin position="611"/>
        <end position="630"/>
    </location>
</feature>
<keyword evidence="1" id="KW-0238">DNA-binding</keyword>
<dbReference type="Pfam" id="PF00496">
    <property type="entry name" value="SBP_bac_5"/>
    <property type="match status" value="1"/>
</dbReference>
<evidence type="ECO:0000259" key="4">
    <source>
        <dbReference type="Pfam" id="PF00496"/>
    </source>
</evidence>
<feature type="domain" description="Transcriptional regulator SgrR N-terminal HTH" evidence="5">
    <location>
        <begin position="3"/>
        <end position="100"/>
    </location>
</feature>
<dbReference type="Gene3D" id="3.40.190.10">
    <property type="entry name" value="Periplasmic binding protein-like II"/>
    <property type="match status" value="1"/>
</dbReference>
<protein>
    <submittedName>
        <fullName evidence="6">ABC transporter substrate-binding protein</fullName>
    </submittedName>
</protein>
<dbReference type="InterPro" id="IPR025370">
    <property type="entry name" value="SgrR_HTH_N"/>
</dbReference>
<feature type="compositionally biased region" description="Basic and acidic residues" evidence="2">
    <location>
        <begin position="615"/>
        <end position="624"/>
    </location>
</feature>
<feature type="domain" description="Solute-binding protein family 5" evidence="4">
    <location>
        <begin position="176"/>
        <end position="503"/>
    </location>
</feature>
<reference evidence="6 7" key="1">
    <citation type="submission" date="2024-09" db="EMBL/GenBank/DDBJ databases">
        <authorList>
            <person name="Sun Q."/>
            <person name="Mori K."/>
        </authorList>
    </citation>
    <scope>NUCLEOTIDE SEQUENCE [LARGE SCALE GENOMIC DNA]</scope>
    <source>
        <strain evidence="6 7">CCM 7759</strain>
    </source>
</reference>
<dbReference type="Proteomes" id="UP001589776">
    <property type="component" value="Unassembled WGS sequence"/>
</dbReference>
<keyword evidence="3" id="KW-0812">Transmembrane</keyword>